<dbReference type="InterPro" id="IPR036635">
    <property type="entry name" value="MurB_C_sf"/>
</dbReference>
<organism evidence="21 22">
    <name type="scientific">Oxalobacter vibrioformis</name>
    <dbReference type="NCBI Taxonomy" id="933080"/>
    <lineage>
        <taxon>Bacteria</taxon>
        <taxon>Pseudomonadati</taxon>
        <taxon>Pseudomonadota</taxon>
        <taxon>Betaproteobacteria</taxon>
        <taxon>Burkholderiales</taxon>
        <taxon>Oxalobacteraceae</taxon>
        <taxon>Oxalobacter</taxon>
    </lineage>
</organism>
<dbReference type="PANTHER" id="PTHR21071:SF4">
    <property type="entry name" value="UDP-N-ACETYLENOLPYRUVOYLGLUCOSAMINE REDUCTASE"/>
    <property type="match status" value="1"/>
</dbReference>
<name>A0A9E9P5J3_9BURK</name>
<keyword evidence="10 19" id="KW-0274">FAD</keyword>
<dbReference type="InterPro" id="IPR016166">
    <property type="entry name" value="FAD-bd_PCMH"/>
</dbReference>
<dbReference type="PROSITE" id="PS51387">
    <property type="entry name" value="FAD_PCMH"/>
    <property type="match status" value="1"/>
</dbReference>
<evidence type="ECO:0000256" key="3">
    <source>
        <dbReference type="ARBA" id="ARBA00004496"/>
    </source>
</evidence>
<evidence type="ECO:0000256" key="18">
    <source>
        <dbReference type="ARBA" id="ARBA00048914"/>
    </source>
</evidence>
<dbReference type="Gene3D" id="3.30.43.10">
    <property type="entry name" value="Uridine Diphospho-n-acetylenolpyruvylglucosamine Reductase, domain 2"/>
    <property type="match status" value="1"/>
</dbReference>
<dbReference type="KEGG" id="ovb:NB640_05825"/>
<proteinExistence type="inferred from homology"/>
<protein>
    <recommendedName>
        <fullName evidence="6 19">UDP-N-acetylenolpyruvoylglucosamine reductase</fullName>
        <ecNumber evidence="5 19">1.3.1.98</ecNumber>
    </recommendedName>
    <alternativeName>
        <fullName evidence="17 19">UDP-N-acetylmuramate dehydrogenase</fullName>
    </alternativeName>
</protein>
<dbReference type="Proteomes" id="UP001156215">
    <property type="component" value="Chromosome"/>
</dbReference>
<evidence type="ECO:0000256" key="5">
    <source>
        <dbReference type="ARBA" id="ARBA00012518"/>
    </source>
</evidence>
<gene>
    <name evidence="19 21" type="primary">murB</name>
    <name evidence="21" type="ORF">NB640_05825</name>
</gene>
<evidence type="ECO:0000256" key="10">
    <source>
        <dbReference type="ARBA" id="ARBA00022827"/>
    </source>
</evidence>
<dbReference type="HAMAP" id="MF_00037">
    <property type="entry name" value="MurB"/>
    <property type="match status" value="1"/>
</dbReference>
<dbReference type="NCBIfam" id="NF000755">
    <property type="entry name" value="PRK00046.1"/>
    <property type="match status" value="1"/>
</dbReference>
<evidence type="ECO:0000256" key="16">
    <source>
        <dbReference type="ARBA" id="ARBA00023316"/>
    </source>
</evidence>
<keyword evidence="16 19" id="KW-0961">Cell wall biogenesis/degradation</keyword>
<dbReference type="GO" id="GO:0008360">
    <property type="term" value="P:regulation of cell shape"/>
    <property type="evidence" value="ECO:0007669"/>
    <property type="project" value="UniProtKB-KW"/>
</dbReference>
<evidence type="ECO:0000256" key="7">
    <source>
        <dbReference type="ARBA" id="ARBA00022490"/>
    </source>
</evidence>
<dbReference type="GO" id="GO:0008762">
    <property type="term" value="F:UDP-N-acetylmuramate dehydrogenase activity"/>
    <property type="evidence" value="ECO:0007669"/>
    <property type="project" value="UniProtKB-UniRule"/>
</dbReference>
<keyword evidence="11 19" id="KW-0521">NADP</keyword>
<evidence type="ECO:0000256" key="13">
    <source>
        <dbReference type="ARBA" id="ARBA00022984"/>
    </source>
</evidence>
<dbReference type="InterPro" id="IPR006094">
    <property type="entry name" value="Oxid_FAD_bind_N"/>
</dbReference>
<keyword evidence="12 19" id="KW-0133">Cell shape</keyword>
<evidence type="ECO:0000259" key="20">
    <source>
        <dbReference type="PROSITE" id="PS51387"/>
    </source>
</evidence>
<dbReference type="InterPro" id="IPR003170">
    <property type="entry name" value="MurB"/>
</dbReference>
<keyword evidence="15 19" id="KW-0131">Cell cycle</keyword>
<keyword evidence="14 19" id="KW-0560">Oxidoreductase</keyword>
<comment type="similarity">
    <text evidence="19">Belongs to the MurB family.</text>
</comment>
<dbReference type="SUPFAM" id="SSF56194">
    <property type="entry name" value="Uridine diphospho-N-Acetylenolpyruvylglucosamine reductase, MurB, C-terminal domain"/>
    <property type="match status" value="1"/>
</dbReference>
<dbReference type="GO" id="GO:0009252">
    <property type="term" value="P:peptidoglycan biosynthetic process"/>
    <property type="evidence" value="ECO:0007669"/>
    <property type="project" value="UniProtKB-UniRule"/>
</dbReference>
<dbReference type="AlphaFoldDB" id="A0A9E9P5J3"/>
<evidence type="ECO:0000256" key="19">
    <source>
        <dbReference type="HAMAP-Rule" id="MF_00037"/>
    </source>
</evidence>
<keyword evidence="7 19" id="KW-0963">Cytoplasm</keyword>
<feature type="active site" description="Proton donor" evidence="19">
    <location>
        <position position="241"/>
    </location>
</feature>
<dbReference type="EMBL" id="CP098242">
    <property type="protein sequence ID" value="WAW11146.1"/>
    <property type="molecule type" value="Genomic_DNA"/>
</dbReference>
<dbReference type="SUPFAM" id="SSF56176">
    <property type="entry name" value="FAD-binding/transporter-associated domain-like"/>
    <property type="match status" value="1"/>
</dbReference>
<dbReference type="RefSeq" id="WP_269310257.1">
    <property type="nucleotide sequence ID" value="NZ_CP098242.1"/>
</dbReference>
<dbReference type="GO" id="GO:0005829">
    <property type="term" value="C:cytosol"/>
    <property type="evidence" value="ECO:0007669"/>
    <property type="project" value="TreeGrafter"/>
</dbReference>
<evidence type="ECO:0000313" key="21">
    <source>
        <dbReference type="EMBL" id="WAW11146.1"/>
    </source>
</evidence>
<comment type="cofactor">
    <cofactor evidence="1 19">
        <name>FAD</name>
        <dbReference type="ChEBI" id="CHEBI:57692"/>
    </cofactor>
</comment>
<evidence type="ECO:0000256" key="2">
    <source>
        <dbReference type="ARBA" id="ARBA00003921"/>
    </source>
</evidence>
<evidence type="ECO:0000313" key="22">
    <source>
        <dbReference type="Proteomes" id="UP001156215"/>
    </source>
</evidence>
<dbReference type="Pfam" id="PF02873">
    <property type="entry name" value="MurB_C"/>
    <property type="match status" value="1"/>
</dbReference>
<comment type="function">
    <text evidence="2 19">Cell wall formation.</text>
</comment>
<dbReference type="InterPro" id="IPR011601">
    <property type="entry name" value="MurB_C"/>
</dbReference>
<comment type="pathway">
    <text evidence="4 19">Cell wall biogenesis; peptidoglycan biosynthesis.</text>
</comment>
<evidence type="ECO:0000256" key="4">
    <source>
        <dbReference type="ARBA" id="ARBA00004752"/>
    </source>
</evidence>
<reference evidence="21" key="1">
    <citation type="journal article" date="2022" name="Front. Microbiol.">
        <title>New perspectives on an old grouping: The genomic and phenotypic variability of Oxalobacter formigenes and the implications for calcium oxalate stone prevention.</title>
        <authorList>
            <person name="Chmiel J.A."/>
            <person name="Carr C."/>
            <person name="Stuivenberg G.A."/>
            <person name="Venema R."/>
            <person name="Chanyi R.M."/>
            <person name="Al K.F."/>
            <person name="Giguere D."/>
            <person name="Say H."/>
            <person name="Akouris P.P."/>
            <person name="Dominguez Romero S.A."/>
            <person name="Kwong A."/>
            <person name="Tai V."/>
            <person name="Koval S.F."/>
            <person name="Razvi H."/>
            <person name="Bjazevic J."/>
            <person name="Burton J.P."/>
        </authorList>
    </citation>
    <scope>NUCLEOTIDE SEQUENCE</scope>
    <source>
        <strain evidence="21">WoOx3</strain>
    </source>
</reference>
<keyword evidence="8 19" id="KW-0132">Cell division</keyword>
<evidence type="ECO:0000256" key="1">
    <source>
        <dbReference type="ARBA" id="ARBA00001974"/>
    </source>
</evidence>
<comment type="catalytic activity">
    <reaction evidence="18 19">
        <text>UDP-N-acetyl-alpha-D-muramate + NADP(+) = UDP-N-acetyl-3-O-(1-carboxyvinyl)-alpha-D-glucosamine + NADPH + H(+)</text>
        <dbReference type="Rhea" id="RHEA:12248"/>
        <dbReference type="ChEBI" id="CHEBI:15378"/>
        <dbReference type="ChEBI" id="CHEBI:57783"/>
        <dbReference type="ChEBI" id="CHEBI:58349"/>
        <dbReference type="ChEBI" id="CHEBI:68483"/>
        <dbReference type="ChEBI" id="CHEBI:70757"/>
        <dbReference type="EC" id="1.3.1.98"/>
    </reaction>
</comment>
<dbReference type="InterPro" id="IPR036318">
    <property type="entry name" value="FAD-bd_PCMH-like_sf"/>
</dbReference>
<feature type="active site" evidence="19">
    <location>
        <position position="168"/>
    </location>
</feature>
<comment type="subcellular location">
    <subcellularLocation>
        <location evidence="3 19">Cytoplasm</location>
    </subcellularLocation>
</comment>
<feature type="active site" evidence="19">
    <location>
        <position position="337"/>
    </location>
</feature>
<dbReference type="InterPro" id="IPR016169">
    <property type="entry name" value="FAD-bd_PCMH_sub2"/>
</dbReference>
<evidence type="ECO:0000256" key="15">
    <source>
        <dbReference type="ARBA" id="ARBA00023306"/>
    </source>
</evidence>
<keyword evidence="13 19" id="KW-0573">Peptidoglycan synthesis</keyword>
<sequence>MHSSLPIKTGFSLQALNTFGINVKARSYLAVRSADDLLAVHADRQLAAMPKLVLGGGSNVLFTGDFPGLVLHMCLKGKTLSGEDENRVVVTAAAGEDWHAFVLWTLENGWGGLENLSLVPGTVGAAPVQNIGAYGTELKDCFLALQAFDFHNGEIRDIGREDCRFGYRDSVFRQEKGRYAILNVTFALPKQWTPNLSYPELANMLSVTNNPVLSPRDVARAIVTIRQRKLPDPAVIGNVGSFFKNPTVSRVAYDALKRRCPQMPGYLQPDGSYRIAAGWLIDQCGWKGKTSGNAGVYETQALVLVNRGNASGEEIVRLSQAIQQDVNTRFGLWLEPEPVFV</sequence>
<evidence type="ECO:0000256" key="17">
    <source>
        <dbReference type="ARBA" id="ARBA00031026"/>
    </source>
</evidence>
<evidence type="ECO:0000256" key="14">
    <source>
        <dbReference type="ARBA" id="ARBA00023002"/>
    </source>
</evidence>
<keyword evidence="9 19" id="KW-0285">Flavoprotein</keyword>
<evidence type="ECO:0000256" key="11">
    <source>
        <dbReference type="ARBA" id="ARBA00022857"/>
    </source>
</evidence>
<evidence type="ECO:0000256" key="6">
    <source>
        <dbReference type="ARBA" id="ARBA00015188"/>
    </source>
</evidence>
<dbReference type="Gene3D" id="3.30.465.10">
    <property type="match status" value="1"/>
</dbReference>
<dbReference type="Pfam" id="PF01565">
    <property type="entry name" value="FAD_binding_4"/>
    <property type="match status" value="1"/>
</dbReference>
<feature type="domain" description="FAD-binding PCMH-type" evidence="20">
    <location>
        <begin position="21"/>
        <end position="191"/>
    </location>
</feature>
<dbReference type="NCBIfam" id="NF010478">
    <property type="entry name" value="PRK13903.1"/>
    <property type="match status" value="1"/>
</dbReference>
<dbReference type="NCBIfam" id="TIGR00179">
    <property type="entry name" value="murB"/>
    <property type="match status" value="1"/>
</dbReference>
<dbReference type="GO" id="GO:0071949">
    <property type="term" value="F:FAD binding"/>
    <property type="evidence" value="ECO:0007669"/>
    <property type="project" value="InterPro"/>
</dbReference>
<keyword evidence="22" id="KW-1185">Reference proteome</keyword>
<dbReference type="InterPro" id="IPR016167">
    <property type="entry name" value="FAD-bd_PCMH_sub1"/>
</dbReference>
<evidence type="ECO:0000256" key="12">
    <source>
        <dbReference type="ARBA" id="ARBA00022960"/>
    </source>
</evidence>
<dbReference type="PANTHER" id="PTHR21071">
    <property type="entry name" value="UDP-N-ACETYLENOLPYRUVOYLGLUCOSAMINE REDUCTASE"/>
    <property type="match status" value="1"/>
</dbReference>
<accession>A0A9E9P5J3</accession>
<dbReference type="EC" id="1.3.1.98" evidence="5 19"/>
<evidence type="ECO:0000256" key="9">
    <source>
        <dbReference type="ARBA" id="ARBA00022630"/>
    </source>
</evidence>
<dbReference type="GO" id="GO:0051301">
    <property type="term" value="P:cell division"/>
    <property type="evidence" value="ECO:0007669"/>
    <property type="project" value="UniProtKB-KW"/>
</dbReference>
<dbReference type="GO" id="GO:0071555">
    <property type="term" value="P:cell wall organization"/>
    <property type="evidence" value="ECO:0007669"/>
    <property type="project" value="UniProtKB-KW"/>
</dbReference>
<dbReference type="Gene3D" id="3.90.78.10">
    <property type="entry name" value="UDP-N-acetylenolpyruvoylglucosamine reductase, C-terminal domain"/>
    <property type="match status" value="1"/>
</dbReference>
<evidence type="ECO:0000256" key="8">
    <source>
        <dbReference type="ARBA" id="ARBA00022618"/>
    </source>
</evidence>